<sequence>MVGAPVVIGSGGGAAVSLPGCEDELSPLQYFALMFGHLKNLIGAELTGLGLTWDDACVAITTPARWFAHDHEVGVATRPRPDFFA</sequence>
<evidence type="ECO:0000313" key="2">
    <source>
        <dbReference type="Proteomes" id="UP000006906"/>
    </source>
</evidence>
<accession>A0A2K3E465</accession>
<name>A0A2K3E465_CHLRE</name>
<dbReference type="InParanoid" id="A0A2K3E465"/>
<proteinExistence type="predicted"/>
<reference evidence="1 2" key="1">
    <citation type="journal article" date="2007" name="Science">
        <title>The Chlamydomonas genome reveals the evolution of key animal and plant functions.</title>
        <authorList>
            <person name="Merchant S.S."/>
            <person name="Prochnik S.E."/>
            <person name="Vallon O."/>
            <person name="Harris E.H."/>
            <person name="Karpowicz S.J."/>
            <person name="Witman G.B."/>
            <person name="Terry A."/>
            <person name="Salamov A."/>
            <person name="Fritz-Laylin L.K."/>
            <person name="Marechal-Drouard L."/>
            <person name="Marshall W.F."/>
            <person name="Qu L.H."/>
            <person name="Nelson D.R."/>
            <person name="Sanderfoot A.A."/>
            <person name="Spalding M.H."/>
            <person name="Kapitonov V.V."/>
            <person name="Ren Q."/>
            <person name="Ferris P."/>
            <person name="Lindquist E."/>
            <person name="Shapiro H."/>
            <person name="Lucas S.M."/>
            <person name="Grimwood J."/>
            <person name="Schmutz J."/>
            <person name="Cardol P."/>
            <person name="Cerutti H."/>
            <person name="Chanfreau G."/>
            <person name="Chen C.L."/>
            <person name="Cognat V."/>
            <person name="Croft M.T."/>
            <person name="Dent R."/>
            <person name="Dutcher S."/>
            <person name="Fernandez E."/>
            <person name="Fukuzawa H."/>
            <person name="Gonzalez-Ballester D."/>
            <person name="Gonzalez-Halphen D."/>
            <person name="Hallmann A."/>
            <person name="Hanikenne M."/>
            <person name="Hippler M."/>
            <person name="Inwood W."/>
            <person name="Jabbari K."/>
            <person name="Kalanon M."/>
            <person name="Kuras R."/>
            <person name="Lefebvre P.A."/>
            <person name="Lemaire S.D."/>
            <person name="Lobanov A.V."/>
            <person name="Lohr M."/>
            <person name="Manuell A."/>
            <person name="Meier I."/>
            <person name="Mets L."/>
            <person name="Mittag M."/>
            <person name="Mittelmeier T."/>
            <person name="Moroney J.V."/>
            <person name="Moseley J."/>
            <person name="Napoli C."/>
            <person name="Nedelcu A.M."/>
            <person name="Niyogi K."/>
            <person name="Novoselov S.V."/>
            <person name="Paulsen I.T."/>
            <person name="Pazour G."/>
            <person name="Purton S."/>
            <person name="Ral J.P."/>
            <person name="Riano-Pachon D.M."/>
            <person name="Riekhof W."/>
            <person name="Rymarquis L."/>
            <person name="Schroda M."/>
            <person name="Stern D."/>
            <person name="Umen J."/>
            <person name="Willows R."/>
            <person name="Wilson N."/>
            <person name="Zimmer S.L."/>
            <person name="Allmer J."/>
            <person name="Balk J."/>
            <person name="Bisova K."/>
            <person name="Chen C.J."/>
            <person name="Elias M."/>
            <person name="Gendler K."/>
            <person name="Hauser C."/>
            <person name="Lamb M.R."/>
            <person name="Ledford H."/>
            <person name="Long J.C."/>
            <person name="Minagawa J."/>
            <person name="Page M.D."/>
            <person name="Pan J."/>
            <person name="Pootakham W."/>
            <person name="Roje S."/>
            <person name="Rose A."/>
            <person name="Stahlberg E."/>
            <person name="Terauchi A.M."/>
            <person name="Yang P."/>
            <person name="Ball S."/>
            <person name="Bowler C."/>
            <person name="Dieckmann C.L."/>
            <person name="Gladyshev V.N."/>
            <person name="Green P."/>
            <person name="Jorgensen R."/>
            <person name="Mayfield S."/>
            <person name="Mueller-Roeber B."/>
            <person name="Rajamani S."/>
            <person name="Sayre R.T."/>
            <person name="Brokstein P."/>
            <person name="Dubchak I."/>
            <person name="Goodstein D."/>
            <person name="Hornick L."/>
            <person name="Huang Y.W."/>
            <person name="Jhaveri J."/>
            <person name="Luo Y."/>
            <person name="Martinez D."/>
            <person name="Ngau W.C."/>
            <person name="Otillar B."/>
            <person name="Poliakov A."/>
            <person name="Porter A."/>
            <person name="Szajkowski L."/>
            <person name="Werner G."/>
            <person name="Zhou K."/>
            <person name="Grigoriev I.V."/>
            <person name="Rokhsar D.S."/>
            <person name="Grossman A.R."/>
        </authorList>
    </citation>
    <scope>NUCLEOTIDE SEQUENCE [LARGE SCALE GENOMIC DNA]</scope>
    <source>
        <strain evidence="2">CC-503</strain>
    </source>
</reference>
<dbReference type="GeneID" id="66052533"/>
<evidence type="ECO:0000313" key="1">
    <source>
        <dbReference type="EMBL" id="PNW87590.1"/>
    </source>
</evidence>
<keyword evidence="2" id="KW-1185">Reference proteome</keyword>
<dbReference type="Proteomes" id="UP000006906">
    <property type="component" value="Chromosome 2"/>
</dbReference>
<dbReference type="Gramene" id="PNW87590">
    <property type="protein sequence ID" value="PNW87590"/>
    <property type="gene ID" value="CHLRE_02g141246v5"/>
</dbReference>
<gene>
    <name evidence="1" type="ORF">CHLRE_02g141246v5</name>
</gene>
<organism evidence="1 2">
    <name type="scientific">Chlamydomonas reinhardtii</name>
    <name type="common">Chlamydomonas smithii</name>
    <dbReference type="NCBI Taxonomy" id="3055"/>
    <lineage>
        <taxon>Eukaryota</taxon>
        <taxon>Viridiplantae</taxon>
        <taxon>Chlorophyta</taxon>
        <taxon>core chlorophytes</taxon>
        <taxon>Chlorophyceae</taxon>
        <taxon>CS clade</taxon>
        <taxon>Chlamydomonadales</taxon>
        <taxon>Chlamydomonadaceae</taxon>
        <taxon>Chlamydomonas</taxon>
    </lineage>
</organism>
<dbReference type="EMBL" id="CM008963">
    <property type="protein sequence ID" value="PNW87590.1"/>
    <property type="molecule type" value="Genomic_DNA"/>
</dbReference>
<dbReference type="RefSeq" id="XP_042927848.1">
    <property type="nucleotide sequence ID" value="XM_043060077.1"/>
</dbReference>
<protein>
    <submittedName>
        <fullName evidence="1">Uncharacterized protein</fullName>
    </submittedName>
</protein>
<dbReference type="AlphaFoldDB" id="A0A2K3E465"/>
<dbReference type="KEGG" id="cre:CHLRE_02g141246v5"/>